<keyword evidence="2 11" id="KW-0813">Transport</keyword>
<evidence type="ECO:0000256" key="6">
    <source>
        <dbReference type="ARBA" id="ARBA00023004"/>
    </source>
</evidence>
<dbReference type="KEGG" id="ncb:C0V82_25550"/>
<dbReference type="RefSeq" id="WP_102115283.1">
    <property type="nucleotide sequence ID" value="NZ_BMGN01000009.1"/>
</dbReference>
<dbReference type="InterPro" id="IPR036942">
    <property type="entry name" value="Beta-barrel_TonB_sf"/>
</dbReference>
<evidence type="ECO:0008006" key="18">
    <source>
        <dbReference type="Google" id="ProtNLM"/>
    </source>
</evidence>
<evidence type="ECO:0000256" key="11">
    <source>
        <dbReference type="PROSITE-ProRule" id="PRU01360"/>
    </source>
</evidence>
<keyword evidence="5 11" id="KW-0812">Transmembrane</keyword>
<dbReference type="OrthoDB" id="9760333at2"/>
<dbReference type="Proteomes" id="UP000234752">
    <property type="component" value="Plasmid unnamed2"/>
</dbReference>
<feature type="chain" id="PRO_5014798039" description="TonB-dependent receptor" evidence="13">
    <location>
        <begin position="29"/>
        <end position="812"/>
    </location>
</feature>
<keyword evidence="17" id="KW-1185">Reference proteome</keyword>
<dbReference type="EMBL" id="CP025614">
    <property type="protein sequence ID" value="AUN33780.1"/>
    <property type="molecule type" value="Genomic_DNA"/>
</dbReference>
<dbReference type="PROSITE" id="PS52016">
    <property type="entry name" value="TONB_DEPENDENT_REC_3"/>
    <property type="match status" value="1"/>
</dbReference>
<feature type="domain" description="TonB-dependent receptor-like beta-barrel" evidence="14">
    <location>
        <begin position="292"/>
        <end position="777"/>
    </location>
</feature>
<dbReference type="GO" id="GO:0006826">
    <property type="term" value="P:iron ion transport"/>
    <property type="evidence" value="ECO:0007669"/>
    <property type="project" value="UniProtKB-KW"/>
</dbReference>
<dbReference type="AlphaFoldDB" id="A0A2K9NL35"/>
<evidence type="ECO:0000256" key="12">
    <source>
        <dbReference type="RuleBase" id="RU003357"/>
    </source>
</evidence>
<keyword evidence="13" id="KW-0732">Signal</keyword>
<dbReference type="SUPFAM" id="SSF56935">
    <property type="entry name" value="Porins"/>
    <property type="match status" value="1"/>
</dbReference>
<evidence type="ECO:0000256" key="7">
    <source>
        <dbReference type="ARBA" id="ARBA00023065"/>
    </source>
</evidence>
<keyword evidence="9 11" id="KW-0472">Membrane</keyword>
<keyword evidence="8 12" id="KW-0798">TonB box</keyword>
<dbReference type="InterPro" id="IPR012910">
    <property type="entry name" value="Plug_dom"/>
</dbReference>
<name>A0A2K9NL35_9PROT</name>
<organism evidence="16 17">
    <name type="scientific">Niveispirillum cyanobacteriorum</name>
    <dbReference type="NCBI Taxonomy" id="1612173"/>
    <lineage>
        <taxon>Bacteria</taxon>
        <taxon>Pseudomonadati</taxon>
        <taxon>Pseudomonadota</taxon>
        <taxon>Alphaproteobacteria</taxon>
        <taxon>Rhodospirillales</taxon>
        <taxon>Azospirillaceae</taxon>
        <taxon>Niveispirillum</taxon>
    </lineage>
</organism>
<dbReference type="CDD" id="cd01347">
    <property type="entry name" value="ligand_gated_channel"/>
    <property type="match status" value="1"/>
</dbReference>
<evidence type="ECO:0000256" key="4">
    <source>
        <dbReference type="ARBA" id="ARBA00022496"/>
    </source>
</evidence>
<feature type="signal peptide" evidence="13">
    <location>
        <begin position="1"/>
        <end position="28"/>
    </location>
</feature>
<evidence type="ECO:0000256" key="5">
    <source>
        <dbReference type="ARBA" id="ARBA00022692"/>
    </source>
</evidence>
<evidence type="ECO:0000259" key="14">
    <source>
        <dbReference type="Pfam" id="PF00593"/>
    </source>
</evidence>
<evidence type="ECO:0000256" key="13">
    <source>
        <dbReference type="SAM" id="SignalP"/>
    </source>
</evidence>
<evidence type="ECO:0000256" key="9">
    <source>
        <dbReference type="ARBA" id="ARBA00023136"/>
    </source>
</evidence>
<comment type="subcellular location">
    <subcellularLocation>
        <location evidence="1 11">Cell outer membrane</location>
        <topology evidence="1 11">Multi-pass membrane protein</topology>
    </subcellularLocation>
</comment>
<dbReference type="PANTHER" id="PTHR32552:SF81">
    <property type="entry name" value="TONB-DEPENDENT OUTER MEMBRANE RECEPTOR"/>
    <property type="match status" value="1"/>
</dbReference>
<geneLocation type="plasmid" evidence="16 17">
    <name>unnamed2</name>
</geneLocation>
<dbReference type="Pfam" id="PF07715">
    <property type="entry name" value="Plug"/>
    <property type="match status" value="1"/>
</dbReference>
<comment type="similarity">
    <text evidence="11 12">Belongs to the TonB-dependent receptor family.</text>
</comment>
<sequence>MSRRYRVAGLGLCASAFAMLATMPAAIAQQAPASSTEVAQAAPAQAIGLDEIVVTANRRQSNLQETPVAVSAFTPAMFDAAPPKDLGDIAAYVPNFSAARVTGFNAASFAMRGVGQVDIIVYSEAPVGVMLDDFVMPSVQSQLLDTFDVERVEVLRGPQGTLFGKNTTGGVVTVYTKKPSLTDQAGEVQFTAGSFGTRAAKASVNLPLVEDKLGVRLVAAYNKSDGYYKNGACYGPVPGSNARGCGDGSKLGGEDIFNGRAKVLWKPVENVEALFQVERVRDNSDSVPVVNTTPSDNRWAFYNLGFSQDAGDPLDHAGITNRDDSLLNMSDGHQVDVDGYYSTLNWDADKVTLTSVTGWRKQYSQLPSTYTGEVGPISLFDANRTDLRKTFQQEFRMASNWDGPVQMVAGGFYQKNDVNFCVAQILGFLDLFGVTLPFGTFNNNPQVLCNQERQKAYAAYGDVTWEVNDKLTLIGGARWTKEKKAWAGRNQVFVQALSGTFDPNFTWNKLGKLLNAGDFNKYPTGVVRDSESWSEPTWRASASYKVTDDLMAYATYSRGFRSGAYNDQTGTTGVAIPAQAARPTNPELADSYEAGIKTDFLDNRARLNATAFYVNYKDMQRGLVATLTNSFGEQVQETRFFNAGEATVKGLELEGSILPTDGLEIRGVLGYLDAKYDRFEADTNFDGKIDIDFSNRPLNRAPKWQWSLDATYTMDLADKGEILFNGAIQFEDENGYVYSDVSPEFDSKLVKKTLLNAAITWHDADGRYTVQAVGRNLTDKRYNTATNVVGSLWTFSTYGPPRYYGLTVGAKF</sequence>
<dbReference type="GO" id="GO:0009279">
    <property type="term" value="C:cell outer membrane"/>
    <property type="evidence" value="ECO:0007669"/>
    <property type="project" value="UniProtKB-SubCell"/>
</dbReference>
<evidence type="ECO:0000313" key="17">
    <source>
        <dbReference type="Proteomes" id="UP000234752"/>
    </source>
</evidence>
<gene>
    <name evidence="16" type="ORF">C0V82_25550</name>
</gene>
<evidence type="ECO:0000256" key="3">
    <source>
        <dbReference type="ARBA" id="ARBA00022452"/>
    </source>
</evidence>
<protein>
    <recommendedName>
        <fullName evidence="18">TonB-dependent receptor</fullName>
    </recommendedName>
</protein>
<dbReference type="InterPro" id="IPR039426">
    <property type="entry name" value="TonB-dep_rcpt-like"/>
</dbReference>
<keyword evidence="10 11" id="KW-0998">Cell outer membrane</keyword>
<evidence type="ECO:0000256" key="2">
    <source>
        <dbReference type="ARBA" id="ARBA00022448"/>
    </source>
</evidence>
<keyword evidence="4" id="KW-0410">Iron transport</keyword>
<keyword evidence="7" id="KW-0406">Ion transport</keyword>
<evidence type="ECO:0000259" key="15">
    <source>
        <dbReference type="Pfam" id="PF07715"/>
    </source>
</evidence>
<dbReference type="Pfam" id="PF00593">
    <property type="entry name" value="TonB_dep_Rec_b-barrel"/>
    <property type="match status" value="1"/>
</dbReference>
<keyword evidence="3 11" id="KW-1134">Transmembrane beta strand</keyword>
<proteinExistence type="inferred from homology"/>
<evidence type="ECO:0000256" key="10">
    <source>
        <dbReference type="ARBA" id="ARBA00023237"/>
    </source>
</evidence>
<evidence type="ECO:0000256" key="1">
    <source>
        <dbReference type="ARBA" id="ARBA00004571"/>
    </source>
</evidence>
<accession>A0A2K9NL35</accession>
<keyword evidence="6" id="KW-0408">Iron</keyword>
<dbReference type="PANTHER" id="PTHR32552">
    <property type="entry name" value="FERRICHROME IRON RECEPTOR-RELATED"/>
    <property type="match status" value="1"/>
</dbReference>
<feature type="domain" description="TonB-dependent receptor plug" evidence="15">
    <location>
        <begin position="63"/>
        <end position="171"/>
    </location>
</feature>
<evidence type="ECO:0000256" key="8">
    <source>
        <dbReference type="ARBA" id="ARBA00023077"/>
    </source>
</evidence>
<evidence type="ECO:0000313" key="16">
    <source>
        <dbReference type="EMBL" id="AUN33780.1"/>
    </source>
</evidence>
<reference evidence="16 17" key="1">
    <citation type="submission" date="2017-12" db="EMBL/GenBank/DDBJ databases">
        <title>Genomes of bacteria within cyanobacterial aggregates.</title>
        <authorList>
            <person name="Cai H."/>
        </authorList>
    </citation>
    <scope>NUCLEOTIDE SEQUENCE [LARGE SCALE GENOMIC DNA]</scope>
    <source>
        <strain evidence="16 17">TH16</strain>
        <plasmid evidence="16 17">unnamed2</plasmid>
    </source>
</reference>
<keyword evidence="16" id="KW-0614">Plasmid</keyword>
<dbReference type="InterPro" id="IPR000531">
    <property type="entry name" value="Beta-barrel_TonB"/>
</dbReference>
<dbReference type="Gene3D" id="2.40.170.20">
    <property type="entry name" value="TonB-dependent receptor, beta-barrel domain"/>
    <property type="match status" value="1"/>
</dbReference>